<evidence type="ECO:0000313" key="2">
    <source>
        <dbReference type="Proteomes" id="UP000594800"/>
    </source>
</evidence>
<dbReference type="RefSeq" id="WP_196102723.1">
    <property type="nucleotide sequence ID" value="NZ_CP064942.1"/>
</dbReference>
<reference evidence="1 2" key="1">
    <citation type="submission" date="2020-11" db="EMBL/GenBank/DDBJ databases">
        <title>Description of Pontivivens ytuae sp. nov. isolated from deep sea sediment of Mariana Trench.</title>
        <authorList>
            <person name="Wang Z."/>
            <person name="Sun Q.-L."/>
            <person name="Xu X.-D."/>
            <person name="Tang Y.-Z."/>
            <person name="Zhang J."/>
        </authorList>
    </citation>
    <scope>NUCLEOTIDE SEQUENCE [LARGE SCALE GENOMIC DNA]</scope>
    <source>
        <strain evidence="1 2">MT2928</strain>
    </source>
</reference>
<evidence type="ECO:0000313" key="1">
    <source>
        <dbReference type="EMBL" id="QPH53514.1"/>
    </source>
</evidence>
<keyword evidence="2" id="KW-1185">Reference proteome</keyword>
<dbReference type="AlphaFoldDB" id="A0A7S9LQM7"/>
<dbReference type="EMBL" id="CP064942">
    <property type="protein sequence ID" value="QPH53514.1"/>
    <property type="molecule type" value="Genomic_DNA"/>
</dbReference>
<proteinExistence type="predicted"/>
<sequence length="72" mass="7993">MTPHALDAEMRALHPDGDPARRAALHEAAAELSKDPAARRFELTHAWVHALVAGEQTRVVELEHRLRRLGGL</sequence>
<gene>
    <name evidence="1" type="ORF">I0K15_17275</name>
</gene>
<accession>A0A7S9LQM7</accession>
<protein>
    <submittedName>
        <fullName evidence="1">Uncharacterized protein</fullName>
    </submittedName>
</protein>
<dbReference type="Proteomes" id="UP000594800">
    <property type="component" value="Chromosome"/>
</dbReference>
<name>A0A7S9LQM7_9RHOB</name>
<organism evidence="1 2">
    <name type="scientific">Pontivivens ytuae</name>
    <dbReference type="NCBI Taxonomy" id="2789856"/>
    <lineage>
        <taxon>Bacteria</taxon>
        <taxon>Pseudomonadati</taxon>
        <taxon>Pseudomonadota</taxon>
        <taxon>Alphaproteobacteria</taxon>
        <taxon>Rhodobacterales</taxon>
        <taxon>Paracoccaceae</taxon>
        <taxon>Pontivivens</taxon>
    </lineage>
</organism>
<dbReference type="KEGG" id="poz:I0K15_17275"/>